<name>A0A444TY99_ACIRT</name>
<dbReference type="AlphaFoldDB" id="A0A444TY99"/>
<gene>
    <name evidence="2" type="ORF">EOD39_2830</name>
</gene>
<feature type="region of interest" description="Disordered" evidence="1">
    <location>
        <begin position="42"/>
        <end position="95"/>
    </location>
</feature>
<protein>
    <submittedName>
        <fullName evidence="2">Uncharacterized protein</fullName>
    </submittedName>
</protein>
<reference evidence="2 3" key="1">
    <citation type="submission" date="2019-01" db="EMBL/GenBank/DDBJ databases">
        <title>Draft Genome and Complete Hox-Cluster Characterization of the Sterlet Sturgeon (Acipenser ruthenus).</title>
        <authorList>
            <person name="Wei Q."/>
        </authorList>
    </citation>
    <scope>NUCLEOTIDE SEQUENCE [LARGE SCALE GENOMIC DNA]</scope>
    <source>
        <strain evidence="2">WHYD16114868_AA</strain>
        <tissue evidence="2">Blood</tissue>
    </source>
</reference>
<dbReference type="EMBL" id="SCEB01215756">
    <property type="protein sequence ID" value="RXM27860.1"/>
    <property type="molecule type" value="Genomic_DNA"/>
</dbReference>
<evidence type="ECO:0000256" key="1">
    <source>
        <dbReference type="SAM" id="MobiDB-lite"/>
    </source>
</evidence>
<dbReference type="Proteomes" id="UP000289886">
    <property type="component" value="Unassembled WGS sequence"/>
</dbReference>
<comment type="caution">
    <text evidence="2">The sequence shown here is derived from an EMBL/GenBank/DDBJ whole genome shotgun (WGS) entry which is preliminary data.</text>
</comment>
<evidence type="ECO:0000313" key="3">
    <source>
        <dbReference type="Proteomes" id="UP000289886"/>
    </source>
</evidence>
<evidence type="ECO:0000313" key="2">
    <source>
        <dbReference type="EMBL" id="RXM27860.1"/>
    </source>
</evidence>
<proteinExistence type="predicted"/>
<keyword evidence="3" id="KW-1185">Reference proteome</keyword>
<accession>A0A444TY99</accession>
<sequence length="95" mass="10734">MDHPSVKQEWLGEGDTSGEMEQLSWYIQEHKVELAQLKEQLKSRAARQRSSAAEHMGPGWVPHSATTDTQSKERQVQTCTQERQSLAAERMGPAD</sequence>
<organism evidence="2 3">
    <name type="scientific">Acipenser ruthenus</name>
    <name type="common">Sterlet sturgeon</name>
    <dbReference type="NCBI Taxonomy" id="7906"/>
    <lineage>
        <taxon>Eukaryota</taxon>
        <taxon>Metazoa</taxon>
        <taxon>Chordata</taxon>
        <taxon>Craniata</taxon>
        <taxon>Vertebrata</taxon>
        <taxon>Euteleostomi</taxon>
        <taxon>Actinopterygii</taxon>
        <taxon>Chondrostei</taxon>
        <taxon>Acipenseriformes</taxon>
        <taxon>Acipenseridae</taxon>
        <taxon>Acipenser</taxon>
    </lineage>
</organism>